<dbReference type="Gene3D" id="3.40.720.10">
    <property type="entry name" value="Alkaline Phosphatase, subunit A"/>
    <property type="match status" value="1"/>
</dbReference>
<feature type="transmembrane region" description="Helical" evidence="11">
    <location>
        <begin position="22"/>
        <end position="41"/>
    </location>
</feature>
<dbReference type="InterPro" id="IPR000917">
    <property type="entry name" value="Sulfatase_N"/>
</dbReference>
<feature type="transmembrane region" description="Helical" evidence="11">
    <location>
        <begin position="137"/>
        <end position="155"/>
    </location>
</feature>
<evidence type="ECO:0000256" key="9">
    <source>
        <dbReference type="PIRSR" id="PIRSR005091-2"/>
    </source>
</evidence>
<feature type="active site" evidence="8">
    <location>
        <position position="307"/>
    </location>
</feature>
<keyword evidence="7 11" id="KW-0472">Membrane</keyword>
<evidence type="ECO:0000256" key="6">
    <source>
        <dbReference type="ARBA" id="ARBA00022989"/>
    </source>
</evidence>
<feature type="binding site" evidence="10">
    <location>
        <position position="478"/>
    </location>
    <ligand>
        <name>Mn(2+)</name>
        <dbReference type="ChEBI" id="CHEBI:29035"/>
    </ligand>
</feature>
<gene>
    <name evidence="13" type="ORF">DFR58_11361</name>
</gene>
<keyword evidence="5 11" id="KW-0812">Transmembrane</keyword>
<sequence length="620" mass="70640">MLPNIDVFKKTMLSKGYTFIELLFYLAFLTALTLKCFYFQFTTRLNIPPFSHVLNVKMVISTIGVILIIASFIFLLFNKKRLWVLLIVNIILSTVIIADTLYFRYYNNPITIPVLQQIGLVGPLGDSITNLIRQKDIIFVLDLPFLLAGALILKRDRLLGFNKLKRLVIFMALFLIGVASFGVVYANTHKDIFSFDKNYIAVRLGILYYHAEDTKSFIKENILTSRSVSQEERAAIDEFFSSREPQGTDFNGFARGKSIIMVQSEALQEFLINKTIEGKEITPNLNSLIKDSLYFDNFYFQAAGGKTSDAEFLANTSLYPLKEGAVYFRYPSNTYLSLPNLLKAQGYTSASYHAYDPSYWNRSTAYRAIGFDAFYSRDDFEPGEKTGWGLSDAGMFTQALDKTDTSKPFYSFLVTLSCHYPFDDYENYDFDVGEFEGTFLGNYIKGQNYADACIGILIEQLKARGLYDDTLLLLYGDHYGIPRLEGGNDLMKFMGVKNNSFEWAKLQKVPFIIHYPGLKNGQTDNTVSGQIDILPTIANLMGFEAPFAMGKDLLNTDKGYAVLRNSSVITDRYIYWSKDETIYDIQTGQPAEHGRYDDELEQYQDQLKISDIIIQKNAFK</sequence>
<dbReference type="GO" id="GO:0016740">
    <property type="term" value="F:transferase activity"/>
    <property type="evidence" value="ECO:0007669"/>
    <property type="project" value="UniProtKB-KW"/>
</dbReference>
<dbReference type="Gene3D" id="3.30.1120.170">
    <property type="match status" value="1"/>
</dbReference>
<keyword evidence="14" id="KW-1185">Reference proteome</keyword>
<evidence type="ECO:0000256" key="5">
    <source>
        <dbReference type="ARBA" id="ARBA00022692"/>
    </source>
</evidence>
<dbReference type="OrthoDB" id="5901192at2"/>
<dbReference type="AlphaFoldDB" id="A0A369B1P9"/>
<evidence type="ECO:0000313" key="14">
    <source>
        <dbReference type="Proteomes" id="UP000253034"/>
    </source>
</evidence>
<dbReference type="PIRSF" id="PIRSF005091">
    <property type="entry name" value="Mmb_sulf_HI1246"/>
    <property type="match status" value="1"/>
</dbReference>
<comment type="similarity">
    <text evidence="3">Belongs to the LTA synthase family.</text>
</comment>
<reference evidence="13 14" key="1">
    <citation type="submission" date="2018-07" db="EMBL/GenBank/DDBJ databases">
        <title>Genomic Encyclopedia of Type Strains, Phase IV (KMG-IV): sequencing the most valuable type-strain genomes for metagenomic binning, comparative biology and taxonomic classification.</title>
        <authorList>
            <person name="Goeker M."/>
        </authorList>
    </citation>
    <scope>NUCLEOTIDE SEQUENCE [LARGE SCALE GENOMIC DNA]</scope>
    <source>
        <strain evidence="13 14">DSM 27016</strain>
    </source>
</reference>
<keyword evidence="13" id="KW-0808">Transferase</keyword>
<keyword evidence="9" id="KW-0479">Metal-binding</keyword>
<dbReference type="InterPro" id="IPR012160">
    <property type="entry name" value="LtaS-like"/>
</dbReference>
<protein>
    <submittedName>
        <fullName evidence="13">Phosphoglycerol transferase MdoB-like AlkP superfamily enzyme</fullName>
    </submittedName>
</protein>
<dbReference type="InterPro" id="IPR017850">
    <property type="entry name" value="Alkaline_phosphatase_core_sf"/>
</dbReference>
<feature type="transmembrane region" description="Helical" evidence="11">
    <location>
        <begin position="82"/>
        <end position="103"/>
    </location>
</feature>
<feature type="transmembrane region" description="Helical" evidence="11">
    <location>
        <begin position="53"/>
        <end position="75"/>
    </location>
</feature>
<keyword evidence="4" id="KW-1003">Cell membrane</keyword>
<evidence type="ECO:0000256" key="7">
    <source>
        <dbReference type="ARBA" id="ARBA00023136"/>
    </source>
</evidence>
<evidence type="ECO:0000256" key="8">
    <source>
        <dbReference type="PIRSR" id="PIRSR005091-1"/>
    </source>
</evidence>
<feature type="binding site" evidence="9">
    <location>
        <position position="419"/>
    </location>
    <ligand>
        <name>substrate</name>
    </ligand>
</feature>
<organism evidence="13 14">
    <name type="scientific">Anaerobacterium chartisolvens</name>
    <dbReference type="NCBI Taxonomy" id="1297424"/>
    <lineage>
        <taxon>Bacteria</taxon>
        <taxon>Bacillati</taxon>
        <taxon>Bacillota</taxon>
        <taxon>Clostridia</taxon>
        <taxon>Eubacteriales</taxon>
        <taxon>Oscillospiraceae</taxon>
        <taxon>Anaerobacterium</taxon>
    </lineage>
</organism>
<proteinExistence type="inferred from homology"/>
<evidence type="ECO:0000256" key="4">
    <source>
        <dbReference type="ARBA" id="ARBA00022475"/>
    </source>
</evidence>
<feature type="binding site" evidence="10">
    <location>
        <position position="307"/>
    </location>
    <ligand>
        <name>Mn(2+)</name>
        <dbReference type="ChEBI" id="CHEBI:29035"/>
    </ligand>
</feature>
<name>A0A369B1P9_9FIRM</name>
<keyword evidence="6 11" id="KW-1133">Transmembrane helix</keyword>
<feature type="binding site" evidence="10">
    <location>
        <position position="477"/>
    </location>
    <ligand>
        <name>Mn(2+)</name>
        <dbReference type="ChEBI" id="CHEBI:29035"/>
    </ligand>
</feature>
<evidence type="ECO:0000256" key="10">
    <source>
        <dbReference type="PIRSR" id="PIRSR005091-3"/>
    </source>
</evidence>
<feature type="transmembrane region" description="Helical" evidence="11">
    <location>
        <begin position="167"/>
        <end position="186"/>
    </location>
</feature>
<evidence type="ECO:0000256" key="3">
    <source>
        <dbReference type="ARBA" id="ARBA00009983"/>
    </source>
</evidence>
<comment type="pathway">
    <text evidence="2">Cell wall biogenesis; lipoteichoic acid biosynthesis.</text>
</comment>
<feature type="domain" description="Sulfatase N-terminal" evidence="12">
    <location>
        <begin position="259"/>
        <end position="542"/>
    </location>
</feature>
<dbReference type="EMBL" id="QPJT01000013">
    <property type="protein sequence ID" value="RCX15479.1"/>
    <property type="molecule type" value="Genomic_DNA"/>
</dbReference>
<dbReference type="GO" id="GO:0005886">
    <property type="term" value="C:plasma membrane"/>
    <property type="evidence" value="ECO:0007669"/>
    <property type="project" value="UniProtKB-SubCell"/>
</dbReference>
<feature type="binding site" evidence="10">
    <location>
        <position position="265"/>
    </location>
    <ligand>
        <name>Mn(2+)</name>
        <dbReference type="ChEBI" id="CHEBI:29035"/>
    </ligand>
</feature>
<dbReference type="Proteomes" id="UP000253034">
    <property type="component" value="Unassembled WGS sequence"/>
</dbReference>
<dbReference type="CDD" id="cd16015">
    <property type="entry name" value="LTA_synthase"/>
    <property type="match status" value="1"/>
</dbReference>
<dbReference type="PANTHER" id="PTHR47371">
    <property type="entry name" value="LIPOTEICHOIC ACID SYNTHASE"/>
    <property type="match status" value="1"/>
</dbReference>
<evidence type="ECO:0000259" key="12">
    <source>
        <dbReference type="Pfam" id="PF00884"/>
    </source>
</evidence>
<dbReference type="Pfam" id="PF00884">
    <property type="entry name" value="Sulfatase"/>
    <property type="match status" value="1"/>
</dbReference>
<dbReference type="RefSeq" id="WP_114298130.1">
    <property type="nucleotide sequence ID" value="NZ_QPJT01000013.1"/>
</dbReference>
<evidence type="ECO:0000313" key="13">
    <source>
        <dbReference type="EMBL" id="RCX15479.1"/>
    </source>
</evidence>
<comment type="caution">
    <text evidence="13">The sequence shown here is derived from an EMBL/GenBank/DDBJ whole genome shotgun (WGS) entry which is preliminary data.</text>
</comment>
<evidence type="ECO:0000256" key="11">
    <source>
        <dbReference type="SAM" id="Phobius"/>
    </source>
</evidence>
<evidence type="ECO:0000256" key="1">
    <source>
        <dbReference type="ARBA" id="ARBA00004651"/>
    </source>
</evidence>
<dbReference type="PANTHER" id="PTHR47371:SF3">
    <property type="entry name" value="PHOSPHOGLYCEROL TRANSFERASE I"/>
    <property type="match status" value="1"/>
</dbReference>
<comment type="subcellular location">
    <subcellularLocation>
        <location evidence="1">Cell membrane</location>
        <topology evidence="1">Multi-pass membrane protein</topology>
    </subcellularLocation>
</comment>
<evidence type="ECO:0000256" key="2">
    <source>
        <dbReference type="ARBA" id="ARBA00004936"/>
    </source>
</evidence>
<dbReference type="InterPro" id="IPR050448">
    <property type="entry name" value="OpgB/LTA_synthase_biosynth"/>
</dbReference>
<dbReference type="SUPFAM" id="SSF53649">
    <property type="entry name" value="Alkaline phosphatase-like"/>
    <property type="match status" value="1"/>
</dbReference>
<dbReference type="GO" id="GO:0046872">
    <property type="term" value="F:metal ion binding"/>
    <property type="evidence" value="ECO:0007669"/>
    <property type="project" value="UniProtKB-KW"/>
</dbReference>
<keyword evidence="9" id="KW-0464">Manganese</keyword>
<accession>A0A369B1P9</accession>